<sequence>MKMAHLVRWVINRTLAPAPTSQLAKTRRVDDVGRAEGGEARAGDCYWTGCGESCVDGTTQLAEFSEGAYSDYAKNVDCKPPKRNPIADDSTKYLCCDYDFLNATLVSAM</sequence>
<dbReference type="Proteomes" id="UP000005239">
    <property type="component" value="Unassembled WGS sequence"/>
</dbReference>
<reference evidence="1" key="2">
    <citation type="submission" date="2022-06" db="UniProtKB">
        <authorList>
            <consortium name="EnsemblMetazoa"/>
        </authorList>
    </citation>
    <scope>IDENTIFICATION</scope>
    <source>
        <strain evidence="1">PS312</strain>
    </source>
</reference>
<organism evidence="1 2">
    <name type="scientific">Pristionchus pacificus</name>
    <name type="common">Parasitic nematode worm</name>
    <dbReference type="NCBI Taxonomy" id="54126"/>
    <lineage>
        <taxon>Eukaryota</taxon>
        <taxon>Metazoa</taxon>
        <taxon>Ecdysozoa</taxon>
        <taxon>Nematoda</taxon>
        <taxon>Chromadorea</taxon>
        <taxon>Rhabditida</taxon>
        <taxon>Rhabditina</taxon>
        <taxon>Diplogasteromorpha</taxon>
        <taxon>Diplogasteroidea</taxon>
        <taxon>Neodiplogasteridae</taxon>
        <taxon>Pristionchus</taxon>
    </lineage>
</organism>
<evidence type="ECO:0000313" key="2">
    <source>
        <dbReference type="Proteomes" id="UP000005239"/>
    </source>
</evidence>
<proteinExistence type="predicted"/>
<keyword evidence="2" id="KW-1185">Reference proteome</keyword>
<name>A0A2A6BUZ3_PRIPA</name>
<reference evidence="2" key="1">
    <citation type="journal article" date="2008" name="Nat. Genet.">
        <title>The Pristionchus pacificus genome provides a unique perspective on nematode lifestyle and parasitism.</title>
        <authorList>
            <person name="Dieterich C."/>
            <person name="Clifton S.W."/>
            <person name="Schuster L.N."/>
            <person name="Chinwalla A."/>
            <person name="Delehaunty K."/>
            <person name="Dinkelacker I."/>
            <person name="Fulton L."/>
            <person name="Fulton R."/>
            <person name="Godfrey J."/>
            <person name="Minx P."/>
            <person name="Mitreva M."/>
            <person name="Roeseler W."/>
            <person name="Tian H."/>
            <person name="Witte H."/>
            <person name="Yang S.P."/>
            <person name="Wilson R.K."/>
            <person name="Sommer R.J."/>
        </authorList>
    </citation>
    <scope>NUCLEOTIDE SEQUENCE [LARGE SCALE GENOMIC DNA]</scope>
    <source>
        <strain evidence="2">PS312</strain>
    </source>
</reference>
<evidence type="ECO:0000313" key="1">
    <source>
        <dbReference type="EnsemblMetazoa" id="PPA46412.1"/>
    </source>
</evidence>
<gene>
    <name evidence="1" type="primary">WBGene00284781</name>
</gene>
<protein>
    <submittedName>
        <fullName evidence="1">Uncharacterized protein</fullName>
    </submittedName>
</protein>
<dbReference type="AlphaFoldDB" id="A0A2A6BUZ3"/>
<accession>A0A2A6BUZ3</accession>
<accession>A0A8R1V2M2</accession>
<dbReference type="EnsemblMetazoa" id="PPA46412.1">
    <property type="protein sequence ID" value="PPA46412.1"/>
    <property type="gene ID" value="WBGene00284781"/>
</dbReference>